<feature type="domain" description="Baseplate protein J-like barrel" evidence="3">
    <location>
        <begin position="395"/>
        <end position="479"/>
    </location>
</feature>
<keyword evidence="2" id="KW-0472">Membrane</keyword>
<evidence type="ECO:0000259" key="3">
    <source>
        <dbReference type="Pfam" id="PF04865"/>
    </source>
</evidence>
<dbReference type="Proteomes" id="UP000004508">
    <property type="component" value="Unassembled WGS sequence"/>
</dbReference>
<dbReference type="OrthoDB" id="137093at2"/>
<dbReference type="RefSeq" id="WP_007918018.1">
    <property type="nucleotide sequence ID" value="NZ_ADVG01000004.1"/>
</dbReference>
<protein>
    <recommendedName>
        <fullName evidence="3">Baseplate protein J-like barrel domain-containing protein</fullName>
    </recommendedName>
</protein>
<evidence type="ECO:0000256" key="1">
    <source>
        <dbReference type="SAM" id="MobiDB-lite"/>
    </source>
</evidence>
<evidence type="ECO:0000256" key="2">
    <source>
        <dbReference type="SAM" id="Phobius"/>
    </source>
</evidence>
<gene>
    <name evidence="4" type="ORF">Krac_1574</name>
</gene>
<feature type="transmembrane region" description="Helical" evidence="2">
    <location>
        <begin position="294"/>
        <end position="318"/>
    </location>
</feature>
<reference evidence="4 5" key="1">
    <citation type="journal article" date="2011" name="Stand. Genomic Sci.">
        <title>Non-contiguous finished genome sequence and contextual data of the filamentous soil bacterium Ktedonobacter racemifer type strain (SOSP1-21).</title>
        <authorList>
            <person name="Chang Y.J."/>
            <person name="Land M."/>
            <person name="Hauser L."/>
            <person name="Chertkov O."/>
            <person name="Del Rio T.G."/>
            <person name="Nolan M."/>
            <person name="Copeland A."/>
            <person name="Tice H."/>
            <person name="Cheng J.F."/>
            <person name="Lucas S."/>
            <person name="Han C."/>
            <person name="Goodwin L."/>
            <person name="Pitluck S."/>
            <person name="Ivanova N."/>
            <person name="Ovchinikova G."/>
            <person name="Pati A."/>
            <person name="Chen A."/>
            <person name="Palaniappan K."/>
            <person name="Mavromatis K."/>
            <person name="Liolios K."/>
            <person name="Brettin T."/>
            <person name="Fiebig A."/>
            <person name="Rohde M."/>
            <person name="Abt B."/>
            <person name="Goker M."/>
            <person name="Detter J.C."/>
            <person name="Woyke T."/>
            <person name="Bristow J."/>
            <person name="Eisen J.A."/>
            <person name="Markowitz V."/>
            <person name="Hugenholtz P."/>
            <person name="Kyrpides N.C."/>
            <person name="Klenk H.P."/>
            <person name="Lapidus A."/>
        </authorList>
    </citation>
    <scope>NUCLEOTIDE SEQUENCE [LARGE SCALE GENOMIC DNA]</scope>
    <source>
        <strain evidence="5">DSM 44963</strain>
    </source>
</reference>
<dbReference type="STRING" id="485913.Krac_1574"/>
<keyword evidence="2" id="KW-0812">Transmembrane</keyword>
<organism evidence="4 5">
    <name type="scientific">Ktedonobacter racemifer DSM 44963</name>
    <dbReference type="NCBI Taxonomy" id="485913"/>
    <lineage>
        <taxon>Bacteria</taxon>
        <taxon>Bacillati</taxon>
        <taxon>Chloroflexota</taxon>
        <taxon>Ktedonobacteria</taxon>
        <taxon>Ktedonobacterales</taxon>
        <taxon>Ktedonobacteraceae</taxon>
        <taxon>Ktedonobacter</taxon>
    </lineage>
</organism>
<keyword evidence="2" id="KW-1133">Transmembrane helix</keyword>
<comment type="caution">
    <text evidence="4">The sequence shown here is derived from an EMBL/GenBank/DDBJ whole genome shotgun (WGS) entry which is preliminary data.</text>
</comment>
<feature type="compositionally biased region" description="Low complexity" evidence="1">
    <location>
        <begin position="142"/>
        <end position="151"/>
    </location>
</feature>
<dbReference type="InParanoid" id="D6U2H2"/>
<feature type="region of interest" description="Disordered" evidence="1">
    <location>
        <begin position="507"/>
        <end position="544"/>
    </location>
</feature>
<keyword evidence="5" id="KW-1185">Reference proteome</keyword>
<evidence type="ECO:0000313" key="4">
    <source>
        <dbReference type="EMBL" id="EFH80936.1"/>
    </source>
</evidence>
<dbReference type="InterPro" id="IPR006949">
    <property type="entry name" value="Barrel_Baseplate_J-like"/>
</dbReference>
<evidence type="ECO:0000313" key="5">
    <source>
        <dbReference type="Proteomes" id="UP000004508"/>
    </source>
</evidence>
<feature type="compositionally biased region" description="Polar residues" evidence="1">
    <location>
        <begin position="507"/>
        <end position="525"/>
    </location>
</feature>
<feature type="compositionally biased region" description="Basic and acidic residues" evidence="1">
    <location>
        <begin position="228"/>
        <end position="240"/>
    </location>
</feature>
<dbReference type="EMBL" id="ADVG01000004">
    <property type="protein sequence ID" value="EFH80936.1"/>
    <property type="molecule type" value="Genomic_DNA"/>
</dbReference>
<accession>D6U2H2</accession>
<sequence length="678" mass="72350">MRQKNGTELFGPDDPRSASVGIIHVAASDDRQSILTAILAQDKLGRRHTVLVMPDDNAAFRRTTDFADLRNLLQGLKTQLVIVASSHTTIARLAQRQQFPVFLSLENYASYAKTFISGDHPPASAEKKTTETPLSPPKKPARTSTPAPASADQSPTQPLERPAAPPKKPARTSTPAPASADQSPAQPLERPAAPPKKPARTSTPAPASADQSPAQPFERPAAPPKKPASRDKAAQKEEKVNLPVPLQPMEARPIVVDEVITPRSVPSQMLTPIDVVVSLVPASPPRRKHRRTRALLVALLLALFLLIGGSMLSVFVGFGPLARLFPGSSASVTITPEKRIFKNVYAISAITWVPDPTLHQVAAHFISVTTSPHTKTVQTSGRGMIQATNALGLLTFYNALPYSQNIPAGTIFADKKGIQVATDETITIPAANPPTEGSMSSIAHALIPGAQGNIPALDFKETTCCHAGITLTNHDAFSDGQDARPYSYVQQSDIDMAASNLTTEMTSEGQQAIQGKIQSGEQQAGNAKCSASSSASHSAGERSNSVTVSTTMTCIAEVFNRDDAYAMATNLLKSDATQTFHNNYALTSRLKTTLINAVIQNPQSMISLHIEAQGQWVAQFDAASRQEMARLIAGLNAASAQDLLLHRPGITQAHITVTDSPGNVLPLDEHKMIIQVGP</sequence>
<dbReference type="Pfam" id="PF04865">
    <property type="entry name" value="Baseplate_J"/>
    <property type="match status" value="1"/>
</dbReference>
<feature type="compositionally biased region" description="Low complexity" evidence="1">
    <location>
        <begin position="171"/>
        <end position="191"/>
    </location>
</feature>
<feature type="compositionally biased region" description="Low complexity" evidence="1">
    <location>
        <begin position="527"/>
        <end position="544"/>
    </location>
</feature>
<feature type="compositionally biased region" description="Low complexity" evidence="1">
    <location>
        <begin position="200"/>
        <end position="216"/>
    </location>
</feature>
<feature type="region of interest" description="Disordered" evidence="1">
    <location>
        <begin position="119"/>
        <end position="243"/>
    </location>
</feature>
<proteinExistence type="predicted"/>
<dbReference type="AlphaFoldDB" id="D6U2H2"/>
<name>D6U2H2_KTERA</name>